<dbReference type="EMBL" id="VXRY01000031">
    <property type="protein sequence ID" value="MXY32630.1"/>
    <property type="molecule type" value="Genomic_DNA"/>
</dbReference>
<evidence type="ECO:0000259" key="1">
    <source>
        <dbReference type="PROSITE" id="PS50943"/>
    </source>
</evidence>
<dbReference type="CDD" id="cd00093">
    <property type="entry name" value="HTH_XRE"/>
    <property type="match status" value="1"/>
</dbReference>
<accession>A0A6B0XYW4</accession>
<dbReference type="InterPro" id="IPR010982">
    <property type="entry name" value="Lambda_DNA-bd_dom_sf"/>
</dbReference>
<name>A0A6B0XYW4_9RHOB</name>
<dbReference type="Gene3D" id="1.10.260.40">
    <property type="entry name" value="lambda repressor-like DNA-binding domains"/>
    <property type="match status" value="1"/>
</dbReference>
<proteinExistence type="predicted"/>
<dbReference type="PROSITE" id="PS50943">
    <property type="entry name" value="HTH_CROC1"/>
    <property type="match status" value="1"/>
</dbReference>
<organism evidence="2">
    <name type="scientific">Boseongicola sp. SB0664_bin_43</name>
    <dbReference type="NCBI Taxonomy" id="2604844"/>
    <lineage>
        <taxon>Bacteria</taxon>
        <taxon>Pseudomonadati</taxon>
        <taxon>Pseudomonadota</taxon>
        <taxon>Alphaproteobacteria</taxon>
        <taxon>Rhodobacterales</taxon>
        <taxon>Paracoccaceae</taxon>
        <taxon>Boseongicola</taxon>
    </lineage>
</organism>
<reference evidence="2" key="1">
    <citation type="submission" date="2019-09" db="EMBL/GenBank/DDBJ databases">
        <title>Characterisation of the sponge microbiome using genome-centric metagenomics.</title>
        <authorList>
            <person name="Engelberts J.P."/>
            <person name="Robbins S.J."/>
            <person name="De Goeij J.M."/>
            <person name="Aranda M."/>
            <person name="Bell S.C."/>
            <person name="Webster N.S."/>
        </authorList>
    </citation>
    <scope>NUCLEOTIDE SEQUENCE</scope>
    <source>
        <strain evidence="2">SB0664_bin_43</strain>
    </source>
</reference>
<protein>
    <submittedName>
        <fullName evidence="2">Helix-turn-helix domain-containing protein</fullName>
    </submittedName>
</protein>
<sequence>MTARNLLTDAPPYEVEQAITRLGRDLRTARLRRNLTIKEVAAKIGTGRRAVMDAEKGKLSTGIAVYAALLWTYDLMRPFSALADPLSDSEGLVLDKLSGRARARSGKGLDNDF</sequence>
<feature type="domain" description="HTH cro/C1-type" evidence="1">
    <location>
        <begin position="26"/>
        <end position="58"/>
    </location>
</feature>
<dbReference type="InterPro" id="IPR001387">
    <property type="entry name" value="Cro/C1-type_HTH"/>
</dbReference>
<dbReference type="AlphaFoldDB" id="A0A6B0XYW4"/>
<dbReference type="GO" id="GO:0003677">
    <property type="term" value="F:DNA binding"/>
    <property type="evidence" value="ECO:0007669"/>
    <property type="project" value="InterPro"/>
</dbReference>
<gene>
    <name evidence="2" type="ORF">F4Y60_00770</name>
</gene>
<evidence type="ECO:0000313" key="2">
    <source>
        <dbReference type="EMBL" id="MXY32630.1"/>
    </source>
</evidence>
<dbReference type="SUPFAM" id="SSF47413">
    <property type="entry name" value="lambda repressor-like DNA-binding domains"/>
    <property type="match status" value="1"/>
</dbReference>
<comment type="caution">
    <text evidence="2">The sequence shown here is derived from an EMBL/GenBank/DDBJ whole genome shotgun (WGS) entry which is preliminary data.</text>
</comment>